<dbReference type="InterPro" id="IPR050904">
    <property type="entry name" value="Adhesion/Biosynth-related"/>
</dbReference>
<sequence length="387" mass="39316">MHHKHLLLASTALSLASGESLAEVLASQNDSLSVLNSFLADEQAFINTLSNTPDITVLAPSNGALSSLPQSVVDRIGMDPNFLSALLNYHILNGTYYAAWLAGGGPHQLLRTLLGPAPPYAVVPGGQRLLAAGNGDDNVVSLRSGLQSAARVELTDFNFTGGTMHIIDSMLTLPANLSTTLLVGGYTAAVGALRQGGMADTLDGDDTPLTVLVPSNAGFAAVGSLVADMTAEDLQLVLGYHVVQGQVLYAATLGNEEGAQTLQGGDVTFRREDGGVFVNGARVLVEDVLVANGVVHIIDNILNPLSPKATPDPTLATQPPAFSGASSTGGIPFTTGVTVPPTDPPAAVTATAPPPPPSIPSAAVAPMRTAAAGVAAMVGGAAALWNL</sequence>
<gene>
    <name evidence="4" type="ORF">B0T18DRAFT_318006</name>
</gene>
<evidence type="ECO:0000313" key="5">
    <source>
        <dbReference type="Proteomes" id="UP001172155"/>
    </source>
</evidence>
<name>A0AA40KA98_9PEZI</name>
<evidence type="ECO:0000256" key="1">
    <source>
        <dbReference type="SAM" id="MobiDB-lite"/>
    </source>
</evidence>
<dbReference type="EMBL" id="JAUKUD010000002">
    <property type="protein sequence ID" value="KAK0751903.1"/>
    <property type="molecule type" value="Genomic_DNA"/>
</dbReference>
<feature type="signal peptide" evidence="2">
    <location>
        <begin position="1"/>
        <end position="22"/>
    </location>
</feature>
<dbReference type="Gene3D" id="2.30.180.10">
    <property type="entry name" value="FAS1 domain"/>
    <property type="match status" value="2"/>
</dbReference>
<feature type="domain" description="FAS1" evidence="3">
    <location>
        <begin position="19"/>
        <end position="171"/>
    </location>
</feature>
<evidence type="ECO:0000256" key="2">
    <source>
        <dbReference type="SAM" id="SignalP"/>
    </source>
</evidence>
<dbReference type="PROSITE" id="PS50213">
    <property type="entry name" value="FAS1"/>
    <property type="match status" value="2"/>
</dbReference>
<feature type="domain" description="FAS1" evidence="3">
    <location>
        <begin position="173"/>
        <end position="302"/>
    </location>
</feature>
<keyword evidence="2" id="KW-0732">Signal</keyword>
<keyword evidence="5" id="KW-1185">Reference proteome</keyword>
<feature type="chain" id="PRO_5041432576" evidence="2">
    <location>
        <begin position="23"/>
        <end position="387"/>
    </location>
</feature>
<feature type="compositionally biased region" description="Low complexity" evidence="1">
    <location>
        <begin position="328"/>
        <end position="351"/>
    </location>
</feature>
<dbReference type="PANTHER" id="PTHR10900:SF77">
    <property type="entry name" value="FI19380P1"/>
    <property type="match status" value="1"/>
</dbReference>
<dbReference type="SUPFAM" id="SSF82153">
    <property type="entry name" value="FAS1 domain"/>
    <property type="match status" value="2"/>
</dbReference>
<proteinExistence type="predicted"/>
<protein>
    <submittedName>
        <fullName evidence="4">FAS1 domain-containing protein</fullName>
    </submittedName>
</protein>
<dbReference type="Proteomes" id="UP001172155">
    <property type="component" value="Unassembled WGS sequence"/>
</dbReference>
<evidence type="ECO:0000259" key="3">
    <source>
        <dbReference type="PROSITE" id="PS50213"/>
    </source>
</evidence>
<dbReference type="SMART" id="SM00554">
    <property type="entry name" value="FAS1"/>
    <property type="match status" value="2"/>
</dbReference>
<accession>A0AA40KA98</accession>
<dbReference type="GO" id="GO:0016236">
    <property type="term" value="P:macroautophagy"/>
    <property type="evidence" value="ECO:0007669"/>
    <property type="project" value="TreeGrafter"/>
</dbReference>
<comment type="caution">
    <text evidence="4">The sequence shown here is derived from an EMBL/GenBank/DDBJ whole genome shotgun (WGS) entry which is preliminary data.</text>
</comment>
<dbReference type="InterPro" id="IPR036378">
    <property type="entry name" value="FAS1_dom_sf"/>
</dbReference>
<dbReference type="GO" id="GO:0000329">
    <property type="term" value="C:fungal-type vacuole membrane"/>
    <property type="evidence" value="ECO:0007669"/>
    <property type="project" value="TreeGrafter"/>
</dbReference>
<feature type="region of interest" description="Disordered" evidence="1">
    <location>
        <begin position="322"/>
        <end position="354"/>
    </location>
</feature>
<dbReference type="AlphaFoldDB" id="A0AA40KA98"/>
<evidence type="ECO:0000313" key="4">
    <source>
        <dbReference type="EMBL" id="KAK0751903.1"/>
    </source>
</evidence>
<dbReference type="Pfam" id="PF02469">
    <property type="entry name" value="Fasciclin"/>
    <property type="match status" value="2"/>
</dbReference>
<dbReference type="PANTHER" id="PTHR10900">
    <property type="entry name" value="PERIOSTIN-RELATED"/>
    <property type="match status" value="1"/>
</dbReference>
<organism evidence="4 5">
    <name type="scientific">Schizothecium vesticola</name>
    <dbReference type="NCBI Taxonomy" id="314040"/>
    <lineage>
        <taxon>Eukaryota</taxon>
        <taxon>Fungi</taxon>
        <taxon>Dikarya</taxon>
        <taxon>Ascomycota</taxon>
        <taxon>Pezizomycotina</taxon>
        <taxon>Sordariomycetes</taxon>
        <taxon>Sordariomycetidae</taxon>
        <taxon>Sordariales</taxon>
        <taxon>Schizotheciaceae</taxon>
        <taxon>Schizothecium</taxon>
    </lineage>
</organism>
<dbReference type="InterPro" id="IPR000782">
    <property type="entry name" value="FAS1_domain"/>
</dbReference>
<reference evidence="4" key="1">
    <citation type="submission" date="2023-06" db="EMBL/GenBank/DDBJ databases">
        <title>Genome-scale phylogeny and comparative genomics of the fungal order Sordariales.</title>
        <authorList>
            <consortium name="Lawrence Berkeley National Laboratory"/>
            <person name="Hensen N."/>
            <person name="Bonometti L."/>
            <person name="Westerberg I."/>
            <person name="Brannstrom I.O."/>
            <person name="Guillou S."/>
            <person name="Cros-Aarteil S."/>
            <person name="Calhoun S."/>
            <person name="Haridas S."/>
            <person name="Kuo A."/>
            <person name="Mondo S."/>
            <person name="Pangilinan J."/>
            <person name="Riley R."/>
            <person name="LaButti K."/>
            <person name="Andreopoulos B."/>
            <person name="Lipzen A."/>
            <person name="Chen C."/>
            <person name="Yanf M."/>
            <person name="Daum C."/>
            <person name="Ng V."/>
            <person name="Clum A."/>
            <person name="Steindorff A."/>
            <person name="Ohm R."/>
            <person name="Martin F."/>
            <person name="Silar P."/>
            <person name="Natvig D."/>
            <person name="Lalanne C."/>
            <person name="Gautier V."/>
            <person name="Ament-velasquez S.L."/>
            <person name="Kruys A."/>
            <person name="Hutchinson M.I."/>
            <person name="Powell A.J."/>
            <person name="Barry K."/>
            <person name="Miller A.N."/>
            <person name="Grigoriev I.V."/>
            <person name="Debuchy R."/>
            <person name="Gladieux P."/>
            <person name="Thoren M.H."/>
            <person name="Johannesson H."/>
        </authorList>
    </citation>
    <scope>NUCLEOTIDE SEQUENCE</scope>
    <source>
        <strain evidence="4">SMH3187-1</strain>
    </source>
</reference>